<feature type="chain" id="PRO_5002796475" description="Solute-binding protein family 3/N-terminal domain-containing protein" evidence="1">
    <location>
        <begin position="32"/>
        <end position="318"/>
    </location>
</feature>
<accession>B3PBH7</accession>
<dbReference type="Gene3D" id="3.40.190.10">
    <property type="entry name" value="Periplasmic binding protein-like II"/>
    <property type="match status" value="2"/>
</dbReference>
<name>B3PBH7_CELJU</name>
<dbReference type="Proteomes" id="UP000001036">
    <property type="component" value="Chromosome"/>
</dbReference>
<evidence type="ECO:0000256" key="1">
    <source>
        <dbReference type="SAM" id="SignalP"/>
    </source>
</evidence>
<gene>
    <name evidence="2" type="ordered locus">CJA_2744</name>
</gene>
<dbReference type="KEGG" id="cja:CJA_2744"/>
<dbReference type="EMBL" id="CP000934">
    <property type="protein sequence ID" value="ACE82987.1"/>
    <property type="molecule type" value="Genomic_DNA"/>
</dbReference>
<keyword evidence="3" id="KW-1185">Reference proteome</keyword>
<dbReference type="HOGENOM" id="CLU_066015_0_0_6"/>
<dbReference type="SUPFAM" id="SSF53850">
    <property type="entry name" value="Periplasmic binding protein-like II"/>
    <property type="match status" value="1"/>
</dbReference>
<dbReference type="STRING" id="498211.CJA_2744"/>
<dbReference type="AlphaFoldDB" id="B3PBH7"/>
<evidence type="ECO:0000313" key="2">
    <source>
        <dbReference type="EMBL" id="ACE82987.1"/>
    </source>
</evidence>
<proteinExistence type="predicted"/>
<sequence length="318" mass="36514">MARFMTKVRLPNSTSLPKALWLLLWVLAVFAQPANTTSPTGTTAPPLPTQVAYKQAELVSSDRYLFEVEVMILALEKTLEDDGPYELQPIHPMNRARNLLALSQDTYPNLVMLLSYEDSLLDDGNLIYIPIPLDRGIFSYRLCFMRDEIKPRMQGIKTLKQLKGFHFGSGVGWADTKILRHNGLTTLEADTLLSLFRMTKAGRIDLFCRGVGEYYSELTQQGQTIDLSADDEIALYYPLPKFLFAHKNSKALMDRIQRGLKRALDDGSFDQLWKHEHEQHLQQAHLKTRRLIILENPLIRKLPPDYQRYDINPMENPP</sequence>
<dbReference type="eggNOG" id="COG0834">
    <property type="taxonomic scope" value="Bacteria"/>
</dbReference>
<evidence type="ECO:0008006" key="4">
    <source>
        <dbReference type="Google" id="ProtNLM"/>
    </source>
</evidence>
<evidence type="ECO:0000313" key="3">
    <source>
        <dbReference type="Proteomes" id="UP000001036"/>
    </source>
</evidence>
<reference evidence="2 3" key="1">
    <citation type="journal article" date="2008" name="J. Bacteriol.">
        <title>Insights into plant cell wall degradation from the genome sequence of the soil bacterium Cellvibrio japonicus.</title>
        <authorList>
            <person name="Deboy R.T."/>
            <person name="Mongodin E.F."/>
            <person name="Fouts D.E."/>
            <person name="Tailford L.E."/>
            <person name="Khouri H."/>
            <person name="Emerson J.B."/>
            <person name="Mohamoud Y."/>
            <person name="Watkins K."/>
            <person name="Henrissat B."/>
            <person name="Gilbert H.J."/>
            <person name="Nelson K.E."/>
        </authorList>
    </citation>
    <scope>NUCLEOTIDE SEQUENCE [LARGE SCALE GENOMIC DNA]</scope>
    <source>
        <strain evidence="2 3">Ueda107</strain>
    </source>
</reference>
<feature type="signal peptide" evidence="1">
    <location>
        <begin position="1"/>
        <end position="31"/>
    </location>
</feature>
<protein>
    <recommendedName>
        <fullName evidence="4">Solute-binding protein family 3/N-terminal domain-containing protein</fullName>
    </recommendedName>
</protein>
<organism evidence="2 3">
    <name type="scientific">Cellvibrio japonicus (strain Ueda107)</name>
    <name type="common">Pseudomonas fluorescens subsp. cellulosa</name>
    <dbReference type="NCBI Taxonomy" id="498211"/>
    <lineage>
        <taxon>Bacteria</taxon>
        <taxon>Pseudomonadati</taxon>
        <taxon>Pseudomonadota</taxon>
        <taxon>Gammaproteobacteria</taxon>
        <taxon>Cellvibrionales</taxon>
        <taxon>Cellvibrionaceae</taxon>
        <taxon>Cellvibrio</taxon>
    </lineage>
</organism>
<keyword evidence="1" id="KW-0732">Signal</keyword>